<keyword evidence="3" id="KW-0539">Nucleus</keyword>
<evidence type="ECO:0000256" key="3">
    <source>
        <dbReference type="ARBA" id="ARBA00023242"/>
    </source>
</evidence>
<sequence length="500" mass="55851">MSCACRQISSQVSWRPLVARTSKARMWPPASNQHLHLTHPSTLTATAMASQNKVVHQDYIARIRYSNQLPPPPNPPKLLDIPGTGLAGGQYTSAAYASRLVREQPLNIEADAELGMPIDLIGIPGVFDGDERAISARPGAQLHPADRALLKPLSTLGKAAAASGGASFLRRTEYTASQATQHFTSSTSKDLLKLRNDAKRKRPSLNKDDPINIMRNIIKGFDIAHPKDAYTGEDSQTNLRGAQITDAETKAWSNPQHPKNPSLKLLDSYPVLPDLDAIPTTGFYMIMKFEGNPLAKTDQYDHRLDTALMRPVMDEEAEAIYQEKLAAWEESDKTKTEPIREYDYDYFIPQDAAAVHGIKRKLNPNDPENDDPELYTDEVDEGKKAFKFQRLRTYETKSQKGDPREYYNHTLAMALHDPESEVGEVSGIKKRLQKGAYYYPIVQTTAVRPKRNVGRIAYQQEETKIDELNITVADPTEDLQAAQMEKRATIDPAVRTTEVA</sequence>
<keyword evidence="5" id="KW-1185">Reference proteome</keyword>
<dbReference type="GO" id="GO:0006368">
    <property type="term" value="P:transcription elongation by RNA polymerase II"/>
    <property type="evidence" value="ECO:0007669"/>
    <property type="project" value="InterPro"/>
</dbReference>
<protein>
    <submittedName>
        <fullName evidence="4">RNA polymerase II-associated protein 1</fullName>
    </submittedName>
</protein>
<gene>
    <name evidence="4" type="ORF">CLAFUR5_10462</name>
</gene>
<dbReference type="AlphaFoldDB" id="A0A9Q8PBX7"/>
<dbReference type="GO" id="GO:0003682">
    <property type="term" value="F:chromatin binding"/>
    <property type="evidence" value="ECO:0007669"/>
    <property type="project" value="TreeGrafter"/>
</dbReference>
<dbReference type="KEGG" id="ffu:CLAFUR5_10462"/>
<dbReference type="InterPro" id="IPR007133">
    <property type="entry name" value="RNA_pol_II-assoc_Paf1"/>
</dbReference>
<evidence type="ECO:0000256" key="2">
    <source>
        <dbReference type="ARBA" id="ARBA00007560"/>
    </source>
</evidence>
<dbReference type="Proteomes" id="UP000756132">
    <property type="component" value="Chromosome 7"/>
</dbReference>
<dbReference type="PANTHER" id="PTHR23188:SF12">
    <property type="entry name" value="RNA POLYMERASE II-ASSOCIATED FACTOR 1 HOMOLOG"/>
    <property type="match status" value="1"/>
</dbReference>
<dbReference type="EMBL" id="CP090169">
    <property type="protein sequence ID" value="UJO19592.1"/>
    <property type="molecule type" value="Genomic_DNA"/>
</dbReference>
<comment type="subcellular location">
    <subcellularLocation>
        <location evidence="1">Nucleus</location>
    </subcellularLocation>
</comment>
<evidence type="ECO:0000313" key="5">
    <source>
        <dbReference type="Proteomes" id="UP000756132"/>
    </source>
</evidence>
<dbReference type="GO" id="GO:0000993">
    <property type="term" value="F:RNA polymerase II complex binding"/>
    <property type="evidence" value="ECO:0007669"/>
    <property type="project" value="TreeGrafter"/>
</dbReference>
<evidence type="ECO:0000256" key="1">
    <source>
        <dbReference type="ARBA" id="ARBA00004123"/>
    </source>
</evidence>
<evidence type="ECO:0000313" key="4">
    <source>
        <dbReference type="EMBL" id="UJO19592.1"/>
    </source>
</evidence>
<accession>A0A9Q8PBX7</accession>
<reference evidence="4" key="2">
    <citation type="journal article" date="2022" name="Microb. Genom.">
        <title>A chromosome-scale genome assembly of the tomato pathogen Cladosporium fulvum reveals a compartmentalized genome architecture and the presence of a dispensable chromosome.</title>
        <authorList>
            <person name="Zaccaron A.Z."/>
            <person name="Chen L.H."/>
            <person name="Samaras A."/>
            <person name="Stergiopoulos I."/>
        </authorList>
    </citation>
    <scope>NUCLEOTIDE SEQUENCE</scope>
    <source>
        <strain evidence="4">Race5_Kim</strain>
    </source>
</reference>
<dbReference type="OrthoDB" id="10260285at2759"/>
<dbReference type="GO" id="GO:0016593">
    <property type="term" value="C:Cdc73/Paf1 complex"/>
    <property type="evidence" value="ECO:0007669"/>
    <property type="project" value="InterPro"/>
</dbReference>
<comment type="similarity">
    <text evidence="2">Belongs to the PAF1 family.</text>
</comment>
<dbReference type="PANTHER" id="PTHR23188">
    <property type="entry name" value="RNA POLYMERASE II-ASSOCIATED FACTOR 1 HOMOLOG"/>
    <property type="match status" value="1"/>
</dbReference>
<proteinExistence type="inferred from homology"/>
<reference evidence="4" key="1">
    <citation type="submission" date="2021-12" db="EMBL/GenBank/DDBJ databases">
        <authorList>
            <person name="Zaccaron A."/>
            <person name="Stergiopoulos I."/>
        </authorList>
    </citation>
    <scope>NUCLEOTIDE SEQUENCE</scope>
    <source>
        <strain evidence="4">Race5_Kim</strain>
    </source>
</reference>
<dbReference type="RefSeq" id="XP_047763958.1">
    <property type="nucleotide sequence ID" value="XM_047909610.1"/>
</dbReference>
<dbReference type="GeneID" id="71990340"/>
<organism evidence="4 5">
    <name type="scientific">Passalora fulva</name>
    <name type="common">Tomato leaf mold</name>
    <name type="synonym">Cladosporium fulvum</name>
    <dbReference type="NCBI Taxonomy" id="5499"/>
    <lineage>
        <taxon>Eukaryota</taxon>
        <taxon>Fungi</taxon>
        <taxon>Dikarya</taxon>
        <taxon>Ascomycota</taxon>
        <taxon>Pezizomycotina</taxon>
        <taxon>Dothideomycetes</taxon>
        <taxon>Dothideomycetidae</taxon>
        <taxon>Mycosphaerellales</taxon>
        <taxon>Mycosphaerellaceae</taxon>
        <taxon>Fulvia</taxon>
    </lineage>
</organism>
<name>A0A9Q8PBX7_PASFU</name>
<dbReference type="Pfam" id="PF03985">
    <property type="entry name" value="Paf1"/>
    <property type="match status" value="1"/>
</dbReference>